<name>A0A3B0VRA0_9ZZZZ</name>
<evidence type="ECO:0000313" key="1">
    <source>
        <dbReference type="EMBL" id="VAW39409.1"/>
    </source>
</evidence>
<sequence length="178" mass="20503">MTNFLYHRLPNDLVGSYLYPLNQLQTKFPAVYDRQVKKYSGREQLLQRKIPILNCLWNDVLHFSPVHPSSIRDAVLAAGFKKFSTHWLQIDPEIAGMSPHNAVIYLYSPRQEGSPPNIEDFLPFSLTQFSQLDGLPEAATSYYREMREAGKQPLLFHLIPHVLYRGVIHLPEATIIEV</sequence>
<gene>
    <name evidence="1" type="ORF">MNBD_CHLOROFLEXI01-186</name>
</gene>
<dbReference type="EMBL" id="UOEU01000744">
    <property type="protein sequence ID" value="VAW39409.1"/>
    <property type="molecule type" value="Genomic_DNA"/>
</dbReference>
<dbReference type="AlphaFoldDB" id="A0A3B0VRA0"/>
<reference evidence="1" key="1">
    <citation type="submission" date="2018-06" db="EMBL/GenBank/DDBJ databases">
        <authorList>
            <person name="Zhirakovskaya E."/>
        </authorList>
    </citation>
    <scope>NUCLEOTIDE SEQUENCE</scope>
</reference>
<accession>A0A3B0VRA0</accession>
<protein>
    <submittedName>
        <fullName evidence="1">Uncharacterized protein</fullName>
    </submittedName>
</protein>
<proteinExistence type="predicted"/>
<organism evidence="1">
    <name type="scientific">hydrothermal vent metagenome</name>
    <dbReference type="NCBI Taxonomy" id="652676"/>
    <lineage>
        <taxon>unclassified sequences</taxon>
        <taxon>metagenomes</taxon>
        <taxon>ecological metagenomes</taxon>
    </lineage>
</organism>